<accession>A0ABP1RQY3</accession>
<name>A0ABP1RQY3_9HEXA</name>
<dbReference type="Proteomes" id="UP001642540">
    <property type="component" value="Unassembled WGS sequence"/>
</dbReference>
<keyword evidence="1" id="KW-0812">Transmembrane</keyword>
<sequence length="592" mass="69057">MLGVLQGQLEPDSSLKSRSISIHNLENFTRGDYRHSNTFNVAILAPQQWNDWNGVNFYIRVFSKLVVPSRTMLLVFFINPKWNFNSFIDFYRGKDYQVFAALKIMIRLHAALCDRSKTLFHLMCSGGCTSSSSKWTAHDLETDLRVQENLYEMHRFLFYKGNKKPMVAIANDPYHCLSSTNTKLNVGSKSKSWTCGANLITILTITTKHNFTVSIYNLTRRNLYTYRANYKYQGPELIVGVDRVIDHFTNTLSDQLAFGNFDSKTIHYCTLLDESNEVWLSPDVWILPFTRQIWMAILVIVLVFTLYTYVKQYQLEKILVKHLHCFAIVLGQYECARFLFFIVYLSLGFLLTQIYGNGFTSIITVATPIKGFQFVEQLINRNYSIVFNPLVNKYSLQTMYGKDMQLLGLSVENAFTVRELAHLDILDEIADKNRQLAMISDTSTSKYIRAFSMNRINQRSNSAFTCFTVDQTILLKLYYWTFKIESQYWVKSTLRHIVASGLYSKWDEWAEWNVMMREKLMNQHFAATSDVVNRSNFLVPVLCSAIMLGVSFLIFSIKLKFYNVFKLVNWIQSRKFYPQSFLIRLRRNILRS</sequence>
<organism evidence="2 3">
    <name type="scientific">Orchesella dallaii</name>
    <dbReference type="NCBI Taxonomy" id="48710"/>
    <lineage>
        <taxon>Eukaryota</taxon>
        <taxon>Metazoa</taxon>
        <taxon>Ecdysozoa</taxon>
        <taxon>Arthropoda</taxon>
        <taxon>Hexapoda</taxon>
        <taxon>Collembola</taxon>
        <taxon>Entomobryomorpha</taxon>
        <taxon>Entomobryoidea</taxon>
        <taxon>Orchesellidae</taxon>
        <taxon>Orchesellinae</taxon>
        <taxon>Orchesella</taxon>
    </lineage>
</organism>
<keyword evidence="1" id="KW-1133">Transmembrane helix</keyword>
<gene>
    <name evidence="2" type="ORF">ODALV1_LOCUS25015</name>
</gene>
<comment type="caution">
    <text evidence="2">The sequence shown here is derived from an EMBL/GenBank/DDBJ whole genome shotgun (WGS) entry which is preliminary data.</text>
</comment>
<keyword evidence="3" id="KW-1185">Reference proteome</keyword>
<keyword evidence="1" id="KW-0472">Membrane</keyword>
<reference evidence="2 3" key="1">
    <citation type="submission" date="2024-08" db="EMBL/GenBank/DDBJ databases">
        <authorList>
            <person name="Cucini C."/>
            <person name="Frati F."/>
        </authorList>
    </citation>
    <scope>NUCLEOTIDE SEQUENCE [LARGE SCALE GENOMIC DNA]</scope>
</reference>
<dbReference type="EMBL" id="CAXLJM020000099">
    <property type="protein sequence ID" value="CAL8133323.1"/>
    <property type="molecule type" value="Genomic_DNA"/>
</dbReference>
<evidence type="ECO:0000313" key="3">
    <source>
        <dbReference type="Proteomes" id="UP001642540"/>
    </source>
</evidence>
<evidence type="ECO:0000256" key="1">
    <source>
        <dbReference type="SAM" id="Phobius"/>
    </source>
</evidence>
<feature type="transmembrane region" description="Helical" evidence="1">
    <location>
        <begin position="293"/>
        <end position="310"/>
    </location>
</feature>
<protein>
    <submittedName>
        <fullName evidence="2">Uncharacterized protein</fullName>
    </submittedName>
</protein>
<proteinExistence type="predicted"/>
<evidence type="ECO:0000313" key="2">
    <source>
        <dbReference type="EMBL" id="CAL8133323.1"/>
    </source>
</evidence>
<feature type="transmembrane region" description="Helical" evidence="1">
    <location>
        <begin position="537"/>
        <end position="557"/>
    </location>
</feature>